<evidence type="ECO:0000256" key="1">
    <source>
        <dbReference type="SAM" id="SignalP"/>
    </source>
</evidence>
<organism evidence="2">
    <name type="scientific">Taenia multiceps</name>
    <name type="common">Coenurus tapeworm</name>
    <name type="synonym">Multiceps multiceps</name>
    <dbReference type="NCBI Taxonomy" id="94034"/>
    <lineage>
        <taxon>Eukaryota</taxon>
        <taxon>Metazoa</taxon>
        <taxon>Spiralia</taxon>
        <taxon>Lophotrochozoa</taxon>
        <taxon>Platyhelminthes</taxon>
        <taxon>Cestoda</taxon>
        <taxon>Eucestoda</taxon>
        <taxon>Cyclophyllidea</taxon>
        <taxon>Taeniidae</taxon>
        <taxon>Taenia</taxon>
    </lineage>
</organism>
<proteinExistence type="predicted"/>
<reference evidence="2" key="1">
    <citation type="submission" date="2008-09" db="EMBL/GenBank/DDBJ databases">
        <title>Genetic variaton of Taeniidae 8 kDa glycoprotein.</title>
        <authorList>
            <person name="Jia W."/>
            <person name="Liu H."/>
            <person name="Yan H."/>
            <person name="Guo A."/>
            <person name="Zhang S."/>
            <person name="Fu B."/>
            <person name="Cai X."/>
        </authorList>
    </citation>
    <scope>NUCLEOTIDE SEQUENCE</scope>
    <source>
        <strain evidence="2">Tm8kDa-3</strain>
    </source>
</reference>
<feature type="signal peptide" evidence="1">
    <location>
        <begin position="1"/>
        <end position="19"/>
    </location>
</feature>
<dbReference type="AlphaFoldDB" id="B6E469"/>
<sequence>MRAYIVLLALTVYVVAVLAERDKPEDDGKSNKKWIEFIRNFFYGNPIGKQIAELAKNWNEAAPEGRCKVQALLAENFGGLKKKTA</sequence>
<keyword evidence="1" id="KW-0732">Signal</keyword>
<protein>
    <submittedName>
        <fullName evidence="2">8 kDa glycoprotein</fullName>
    </submittedName>
</protein>
<evidence type="ECO:0000313" key="2">
    <source>
        <dbReference type="EMBL" id="ACI42320.1"/>
    </source>
</evidence>
<name>B6E469_TAEMU</name>
<accession>B6E469</accession>
<dbReference type="EMBL" id="FJ205493">
    <property type="protein sequence ID" value="ACI42320.1"/>
    <property type="molecule type" value="Genomic_DNA"/>
</dbReference>
<feature type="chain" id="PRO_5002844148" evidence="1">
    <location>
        <begin position="20"/>
        <end position="85"/>
    </location>
</feature>